<dbReference type="InterPro" id="IPR050672">
    <property type="entry name" value="FBXO45-Fsn/SPSB_families"/>
</dbReference>
<dbReference type="PROSITE" id="PS50225">
    <property type="entry name" value="SOCS"/>
    <property type="match status" value="1"/>
</dbReference>
<dbReference type="Gene3D" id="2.60.120.920">
    <property type="match status" value="1"/>
</dbReference>
<comment type="similarity">
    <text evidence="1">Belongs to the SPSB family.</text>
</comment>
<sequence>MDWLQRHFMAVASSISPTRNNSRRSPIKWRNGRRTWKRARSEPATVDIDQRTILLARSSSSSSVSTEGADKLHKIGPPTAHEMANALKRKRRKAEGHSPPTENNRSSVPLKHSVSFVVDSSGGSQLFIEDNDFALVTLEDTQKAPFQSKAFEWNGEGMDKRQQRKCSVLSNGFVSFPSAHQQHFPSAELNARNNSDHFYSNHLDNEAFQYDSSCSPLPIRQCPQLIAWPPVPIANHSSRSAGDQFQIHPQSSALESTREETTTATTTASAIACPSGVGQQKVPLCLLPHGHLLSFPLTSLQSAARHLLFSQRTHFRCQSLPKGAAISDCSRQIEYRRVPETEEDEEGQAQQRRRKKQQQQRLPPQRRVLPPRRPRAVRPSFASPSSSSRRPISSACPQQQIADSSSEEMVRPYKLDVVLHMPEQCPEELTRHAWNPEDRSLNLYVKEEDVLTMHRHPVAQSTDGMRGKVGYTRGFHVWQLNWPVNQRGTHAVVGVATKDASLHAPGYVSLIGADAEGFGWNIVENKCYHDAQNTKPWSFPYEQPFVAPEKLFCVLDMDEGQLAFATDSKYLGVAFRGLKGKKLYPAVSAVWGHCEITLRYLGGLDPEPRQLMDICRRSIRLSVGKARIERISELNLPPSLRHYLLYK</sequence>
<dbReference type="CDD" id="cd12906">
    <property type="entry name" value="SPRY_SOCS1-2-4"/>
    <property type="match status" value="1"/>
</dbReference>
<reference evidence="5 6" key="1">
    <citation type="submission" date="2024-10" db="EMBL/GenBank/DDBJ databases">
        <authorList>
            <person name="Kim D."/>
        </authorList>
    </citation>
    <scope>NUCLEOTIDE SEQUENCE [LARGE SCALE GENOMIC DNA]</scope>
    <source>
        <strain evidence="5">BH-2024</strain>
    </source>
</reference>
<protein>
    <submittedName>
        <fullName evidence="5">Uncharacterized protein</fullName>
    </submittedName>
</protein>
<dbReference type="Pfam" id="PF00622">
    <property type="entry name" value="SPRY"/>
    <property type="match status" value="1"/>
</dbReference>
<comment type="caution">
    <text evidence="5">The sequence shown here is derived from an EMBL/GenBank/DDBJ whole genome shotgun (WGS) entry which is preliminary data.</text>
</comment>
<dbReference type="Proteomes" id="UP001620626">
    <property type="component" value="Unassembled WGS sequence"/>
</dbReference>
<evidence type="ECO:0000313" key="6">
    <source>
        <dbReference type="Proteomes" id="UP001620626"/>
    </source>
</evidence>
<dbReference type="PANTHER" id="PTHR12245">
    <property type="entry name" value="SPRY DOMAIN CONTAINING SOCS BOX PROTEIN"/>
    <property type="match status" value="1"/>
</dbReference>
<dbReference type="SUPFAM" id="SSF49899">
    <property type="entry name" value="Concanavalin A-like lectins/glucanases"/>
    <property type="match status" value="1"/>
</dbReference>
<dbReference type="InterPro" id="IPR001496">
    <property type="entry name" value="SOCS_box"/>
</dbReference>
<feature type="domain" description="SOCS box" evidence="4">
    <location>
        <begin position="607"/>
        <end position="647"/>
    </location>
</feature>
<dbReference type="Pfam" id="PF07525">
    <property type="entry name" value="SOCS_box"/>
    <property type="match status" value="1"/>
</dbReference>
<feature type="domain" description="B30.2/SPRY" evidence="3">
    <location>
        <begin position="412"/>
        <end position="605"/>
    </location>
</feature>
<dbReference type="EMBL" id="JBICBT010000240">
    <property type="protein sequence ID" value="KAL3119621.1"/>
    <property type="molecule type" value="Genomic_DNA"/>
</dbReference>
<dbReference type="PROSITE" id="PS50188">
    <property type="entry name" value="B302_SPRY"/>
    <property type="match status" value="1"/>
</dbReference>
<keyword evidence="6" id="KW-1185">Reference proteome</keyword>
<evidence type="ECO:0000256" key="2">
    <source>
        <dbReference type="SAM" id="MobiDB-lite"/>
    </source>
</evidence>
<feature type="region of interest" description="Disordered" evidence="2">
    <location>
        <begin position="15"/>
        <end position="43"/>
    </location>
</feature>
<dbReference type="SMART" id="SM00449">
    <property type="entry name" value="SPRY"/>
    <property type="match status" value="1"/>
</dbReference>
<proteinExistence type="inferred from homology"/>
<dbReference type="PANTHER" id="PTHR12245:SF11">
    <property type="entry name" value="PROTEIN GUSTAVUS"/>
    <property type="match status" value="1"/>
</dbReference>
<dbReference type="AlphaFoldDB" id="A0ABD2LWV2"/>
<feature type="compositionally biased region" description="Low complexity" evidence="2">
    <location>
        <begin position="377"/>
        <end position="395"/>
    </location>
</feature>
<dbReference type="InterPro" id="IPR013320">
    <property type="entry name" value="ConA-like_dom_sf"/>
</dbReference>
<dbReference type="InterPro" id="IPR001870">
    <property type="entry name" value="B30.2/SPRY"/>
</dbReference>
<feature type="region of interest" description="Disordered" evidence="2">
    <location>
        <begin position="337"/>
        <end position="408"/>
    </location>
</feature>
<evidence type="ECO:0000259" key="4">
    <source>
        <dbReference type="PROSITE" id="PS50225"/>
    </source>
</evidence>
<dbReference type="InterPro" id="IPR003877">
    <property type="entry name" value="SPRY_dom"/>
</dbReference>
<evidence type="ECO:0000313" key="5">
    <source>
        <dbReference type="EMBL" id="KAL3119621.1"/>
    </source>
</evidence>
<name>A0ABD2LWV2_9BILA</name>
<dbReference type="InterPro" id="IPR043136">
    <property type="entry name" value="B30.2/SPRY_sf"/>
</dbReference>
<dbReference type="Gene3D" id="1.10.750.20">
    <property type="entry name" value="SOCS box"/>
    <property type="match status" value="1"/>
</dbReference>
<organism evidence="5 6">
    <name type="scientific">Heterodera trifolii</name>
    <dbReference type="NCBI Taxonomy" id="157864"/>
    <lineage>
        <taxon>Eukaryota</taxon>
        <taxon>Metazoa</taxon>
        <taxon>Ecdysozoa</taxon>
        <taxon>Nematoda</taxon>
        <taxon>Chromadorea</taxon>
        <taxon>Rhabditida</taxon>
        <taxon>Tylenchina</taxon>
        <taxon>Tylenchomorpha</taxon>
        <taxon>Tylenchoidea</taxon>
        <taxon>Heteroderidae</taxon>
        <taxon>Heteroderinae</taxon>
        <taxon>Heterodera</taxon>
    </lineage>
</organism>
<dbReference type="FunFam" id="2.60.120.920:FF:000035">
    <property type="entry name" value="SplA/ryanodine receptor domain and SOCS box containing 1"/>
    <property type="match status" value="1"/>
</dbReference>
<evidence type="ECO:0000256" key="1">
    <source>
        <dbReference type="ARBA" id="ARBA00010910"/>
    </source>
</evidence>
<evidence type="ECO:0000259" key="3">
    <source>
        <dbReference type="PROSITE" id="PS50188"/>
    </source>
</evidence>
<dbReference type="FunFam" id="1.10.750.20:FF:000001">
    <property type="entry name" value="Ankyrin repeat and SOCS box containing 1"/>
    <property type="match status" value="1"/>
</dbReference>
<feature type="compositionally biased region" description="Basic residues" evidence="2">
    <location>
        <begin position="21"/>
        <end position="38"/>
    </location>
</feature>
<dbReference type="SMART" id="SM00969">
    <property type="entry name" value="SOCS_box"/>
    <property type="match status" value="1"/>
</dbReference>
<gene>
    <name evidence="5" type="ORF">niasHT_006707</name>
</gene>
<feature type="region of interest" description="Disordered" evidence="2">
    <location>
        <begin position="59"/>
        <end position="108"/>
    </location>
</feature>
<accession>A0ABD2LWV2</accession>
<feature type="compositionally biased region" description="Low complexity" evidence="2">
    <location>
        <begin position="359"/>
        <end position="368"/>
    </location>
</feature>